<evidence type="ECO:0000313" key="3">
    <source>
        <dbReference type="Proteomes" id="UP001307849"/>
    </source>
</evidence>
<dbReference type="AlphaFoldDB" id="A0AAN8RX23"/>
<evidence type="ECO:0000313" key="2">
    <source>
        <dbReference type="EMBL" id="KAK6520199.1"/>
    </source>
</evidence>
<protein>
    <submittedName>
        <fullName evidence="2">Uncharacterized protein</fullName>
    </submittedName>
</protein>
<keyword evidence="1" id="KW-0732">Signal</keyword>
<sequence>MKISTYIIVPFLIPAVLSAPLANNDLGIYKRFPQPVYLSKILRERAPNSDVSGASESGFLKKLFLEAPVIERLDPKIRKTLEDMPDSVFDRLSTITGDKFLAYLEDLLAGKIPE</sequence>
<feature type="signal peptide" evidence="1">
    <location>
        <begin position="1"/>
        <end position="18"/>
    </location>
</feature>
<name>A0AAN8RX23_9PEZI</name>
<reference evidence="2 3" key="1">
    <citation type="submission" date="2019-10" db="EMBL/GenBank/DDBJ databases">
        <authorList>
            <person name="Palmer J.M."/>
        </authorList>
    </citation>
    <scope>NUCLEOTIDE SEQUENCE [LARGE SCALE GENOMIC DNA]</scope>
    <source>
        <strain evidence="2 3">TWF506</strain>
    </source>
</reference>
<keyword evidence="3" id="KW-1185">Reference proteome</keyword>
<evidence type="ECO:0000256" key="1">
    <source>
        <dbReference type="SAM" id="SignalP"/>
    </source>
</evidence>
<gene>
    <name evidence="2" type="ORF">TWF506_000482</name>
</gene>
<comment type="caution">
    <text evidence="2">The sequence shown here is derived from an EMBL/GenBank/DDBJ whole genome shotgun (WGS) entry which is preliminary data.</text>
</comment>
<accession>A0AAN8RX23</accession>
<proteinExistence type="predicted"/>
<dbReference type="Proteomes" id="UP001307849">
    <property type="component" value="Unassembled WGS sequence"/>
</dbReference>
<feature type="chain" id="PRO_5042875458" evidence="1">
    <location>
        <begin position="19"/>
        <end position="114"/>
    </location>
</feature>
<dbReference type="EMBL" id="JAVHJM010000001">
    <property type="protein sequence ID" value="KAK6520199.1"/>
    <property type="molecule type" value="Genomic_DNA"/>
</dbReference>
<organism evidence="2 3">
    <name type="scientific">Arthrobotrys conoides</name>
    <dbReference type="NCBI Taxonomy" id="74498"/>
    <lineage>
        <taxon>Eukaryota</taxon>
        <taxon>Fungi</taxon>
        <taxon>Dikarya</taxon>
        <taxon>Ascomycota</taxon>
        <taxon>Pezizomycotina</taxon>
        <taxon>Orbiliomycetes</taxon>
        <taxon>Orbiliales</taxon>
        <taxon>Orbiliaceae</taxon>
        <taxon>Arthrobotrys</taxon>
    </lineage>
</organism>